<dbReference type="InterPro" id="IPR029787">
    <property type="entry name" value="Nucleotide_cyclase"/>
</dbReference>
<comment type="caution">
    <text evidence="3">The sequence shown here is derived from an EMBL/GenBank/DDBJ whole genome shotgun (WGS) entry which is preliminary data.</text>
</comment>
<dbReference type="SUPFAM" id="SSF55781">
    <property type="entry name" value="GAF domain-like"/>
    <property type="match status" value="1"/>
</dbReference>
<dbReference type="AlphaFoldDB" id="A0A8J2U1V1"/>
<dbReference type="PROSITE" id="PS50887">
    <property type="entry name" value="GGDEF"/>
    <property type="match status" value="1"/>
</dbReference>
<dbReference type="OrthoDB" id="5620448at2"/>
<dbReference type="SMART" id="SM00065">
    <property type="entry name" value="GAF"/>
    <property type="match status" value="1"/>
</dbReference>
<keyword evidence="4" id="KW-1185">Reference proteome</keyword>
<dbReference type="RefSeq" id="WP_087504194.1">
    <property type="nucleotide sequence ID" value="NZ_BMDX01000001.1"/>
</dbReference>
<dbReference type="Proteomes" id="UP000619743">
    <property type="component" value="Unassembled WGS sequence"/>
</dbReference>
<dbReference type="Gene3D" id="3.30.450.40">
    <property type="match status" value="1"/>
</dbReference>
<dbReference type="InterPro" id="IPR000160">
    <property type="entry name" value="GGDEF_dom"/>
</dbReference>
<accession>A0A8J2U1V1</accession>
<evidence type="ECO:0000259" key="2">
    <source>
        <dbReference type="PROSITE" id="PS50887"/>
    </source>
</evidence>
<comment type="cofactor">
    <cofactor evidence="1">
        <name>Mg(2+)</name>
        <dbReference type="ChEBI" id="CHEBI:18420"/>
    </cofactor>
</comment>
<dbReference type="Pfam" id="PF01590">
    <property type="entry name" value="GAF"/>
    <property type="match status" value="1"/>
</dbReference>
<dbReference type="PANTHER" id="PTHR43102">
    <property type="entry name" value="SLR1143 PROTEIN"/>
    <property type="match status" value="1"/>
</dbReference>
<dbReference type="EMBL" id="BMDX01000001">
    <property type="protein sequence ID" value="GGA64109.1"/>
    <property type="molecule type" value="Genomic_DNA"/>
</dbReference>
<feature type="domain" description="GGDEF" evidence="2">
    <location>
        <begin position="194"/>
        <end position="323"/>
    </location>
</feature>
<proteinExistence type="predicted"/>
<protein>
    <submittedName>
        <fullName evidence="3">GGDEF domain-containing protein</fullName>
    </submittedName>
</protein>
<dbReference type="PANTHER" id="PTHR43102:SF2">
    <property type="entry name" value="GAF DOMAIN-CONTAINING PROTEIN"/>
    <property type="match status" value="1"/>
</dbReference>
<dbReference type="Gene3D" id="3.30.70.270">
    <property type="match status" value="1"/>
</dbReference>
<dbReference type="NCBIfam" id="TIGR00254">
    <property type="entry name" value="GGDEF"/>
    <property type="match status" value="1"/>
</dbReference>
<dbReference type="InterPro" id="IPR003018">
    <property type="entry name" value="GAF"/>
</dbReference>
<gene>
    <name evidence="3" type="ORF">GCM10011369_01900</name>
</gene>
<organism evidence="3 4">
    <name type="scientific">Neiella marina</name>
    <dbReference type="NCBI Taxonomy" id="508461"/>
    <lineage>
        <taxon>Bacteria</taxon>
        <taxon>Pseudomonadati</taxon>
        <taxon>Pseudomonadota</taxon>
        <taxon>Gammaproteobacteria</taxon>
        <taxon>Alteromonadales</taxon>
        <taxon>Echinimonadaceae</taxon>
        <taxon>Neiella</taxon>
    </lineage>
</organism>
<name>A0A8J2U1V1_9GAMM</name>
<sequence>MKKPDRPDNEAARLVELRSLDVLDTPNEERFDRVTRMAKRVFDVPIAVVSLVDDDRQWFKSCVGLDASETSRDVSFCGHAILDSKVLLVPDALKDERFFDNPLVTGEPGIRFYAGCPLRSVSGGRLGTLCIIDTAPRDFCTEEMETLVDLASMVERELSAFQLATTDELTGISNRRGFATLAQHSMKMFAREHIPATLVFFDLDHFKEINDTFGHAEGDRALQCFAEAMRENFRESDLFARIGGDEFVVLFTNTRRQVAMAVLKKFADAIKAYNAESERGYDIEFSCGAVQYDPLKHPSVDALLAAGDELMYHNKHSIQQLFI</sequence>
<dbReference type="InterPro" id="IPR029016">
    <property type="entry name" value="GAF-like_dom_sf"/>
</dbReference>
<dbReference type="SUPFAM" id="SSF55073">
    <property type="entry name" value="Nucleotide cyclase"/>
    <property type="match status" value="1"/>
</dbReference>
<evidence type="ECO:0000313" key="3">
    <source>
        <dbReference type="EMBL" id="GGA64109.1"/>
    </source>
</evidence>
<dbReference type="Pfam" id="PF00990">
    <property type="entry name" value="GGDEF"/>
    <property type="match status" value="1"/>
</dbReference>
<dbReference type="FunFam" id="3.30.70.270:FF:000001">
    <property type="entry name" value="Diguanylate cyclase domain protein"/>
    <property type="match status" value="1"/>
</dbReference>
<evidence type="ECO:0000313" key="4">
    <source>
        <dbReference type="Proteomes" id="UP000619743"/>
    </source>
</evidence>
<dbReference type="GO" id="GO:0003824">
    <property type="term" value="F:catalytic activity"/>
    <property type="evidence" value="ECO:0007669"/>
    <property type="project" value="UniProtKB-ARBA"/>
</dbReference>
<evidence type="ECO:0000256" key="1">
    <source>
        <dbReference type="ARBA" id="ARBA00001946"/>
    </source>
</evidence>
<dbReference type="SMART" id="SM00267">
    <property type="entry name" value="GGDEF"/>
    <property type="match status" value="1"/>
</dbReference>
<dbReference type="InterPro" id="IPR043128">
    <property type="entry name" value="Rev_trsase/Diguanyl_cyclase"/>
</dbReference>
<dbReference type="CDD" id="cd01949">
    <property type="entry name" value="GGDEF"/>
    <property type="match status" value="1"/>
</dbReference>
<reference evidence="4" key="1">
    <citation type="journal article" date="2019" name="Int. J. Syst. Evol. Microbiol.">
        <title>The Global Catalogue of Microorganisms (GCM) 10K type strain sequencing project: providing services to taxonomists for standard genome sequencing and annotation.</title>
        <authorList>
            <consortium name="The Broad Institute Genomics Platform"/>
            <consortium name="The Broad Institute Genome Sequencing Center for Infectious Disease"/>
            <person name="Wu L."/>
            <person name="Ma J."/>
        </authorList>
    </citation>
    <scope>NUCLEOTIDE SEQUENCE [LARGE SCALE GENOMIC DNA]</scope>
    <source>
        <strain evidence="4">CGMCC 1.10130</strain>
    </source>
</reference>